<dbReference type="EMBL" id="SCKW01000028">
    <property type="protein sequence ID" value="RWZ78145.1"/>
    <property type="molecule type" value="Genomic_DNA"/>
</dbReference>
<keyword evidence="1" id="KW-1133">Transmembrane helix</keyword>
<keyword evidence="3" id="KW-1185">Reference proteome</keyword>
<dbReference type="AlphaFoldDB" id="A0A4Q0AG71"/>
<name>A0A4Q0AG71_9BACT</name>
<keyword evidence="1" id="KW-0472">Membrane</keyword>
<feature type="transmembrane region" description="Helical" evidence="1">
    <location>
        <begin position="16"/>
        <end position="40"/>
    </location>
</feature>
<proteinExistence type="predicted"/>
<evidence type="ECO:0000313" key="2">
    <source>
        <dbReference type="EMBL" id="RWZ78145.1"/>
    </source>
</evidence>
<keyword evidence="1" id="KW-0812">Transmembrane</keyword>
<protein>
    <submittedName>
        <fullName evidence="2">Uncharacterized protein</fullName>
    </submittedName>
</protein>
<evidence type="ECO:0000256" key="1">
    <source>
        <dbReference type="SAM" id="Phobius"/>
    </source>
</evidence>
<organism evidence="2 3">
    <name type="scientific">Candidatus Chaera renei</name>
    <dbReference type="NCBI Taxonomy" id="2506947"/>
    <lineage>
        <taxon>Bacteria</taxon>
        <taxon>Candidatus Saccharimonadota</taxon>
        <taxon>Candidatus Saccharimonadia</taxon>
        <taxon>Candidatus Saccharimonadales</taxon>
        <taxon>Candidatus Saccharimonadaceae</taxon>
        <taxon>Candidatus Chaera</taxon>
    </lineage>
</organism>
<accession>A0A4Q0AG71</accession>
<dbReference type="Proteomes" id="UP000289269">
    <property type="component" value="Unassembled WGS sequence"/>
</dbReference>
<evidence type="ECO:0000313" key="3">
    <source>
        <dbReference type="Proteomes" id="UP000289269"/>
    </source>
</evidence>
<gene>
    <name evidence="2" type="ORF">EOT04_02700</name>
</gene>
<sequence length="716" mass="71437">MEPNLGVAPASRSGKLWWWLLGLVVVGATGTALFLSAAVIKKPAGDIAGSGILPALTLNGSRLTLEGASPSTVDLEPIVRQLAQQQISQNQAADPSINGLVSVASGGGLVRVGSGTVLDPYRLGLQACPAGKILTSQGGGTWGCATPTGTGGGVSYSAGSGILISGSQISNTGVLSLSAGNGLSASGGQNPTMSFAAGTASGQIWQWNGSQWVLAALPPSGVSGVGALDGQPKNANGAAIAGSTLYLQSADGSFPGLITTAAQTLAGNKTLTGAALFQNSVNSTGALMVKNAAGSNLLTIDSLNSRLGLNLGGSNLPSVTFDMVGALRLAGGVSDTTSFLTPGAASTPTKINIPLYDPGYSGQVLAFGVPSTAGVTSRALTLFDARTVAHQPTLAVLNPAESDGVGFSWDGSNTVAGIKTIGTADITVNDALKVFKTAGNVSVGSVGLSTAYTMAVSSPNTTLGGVWIRLQGNPEKFFKVDTTSRPTSDVFNIGAGGNVWMSPLTDAATTPALRIRDSSGNYTALDVDTQYGALAINQNVSTTGAAALDVINGYGSTTQITFRATAVASQTADVFQIVNSGGAVVVSISPAGDLTVKNGIVNGDLTVKNKIVTNGATPTIAAGAAAGTGATVSVTGNDISGVITITTGTSPTSGTLATLTFALPYATAPRVTLSANNASAAQLTNYVASTTTNFTLSTPATPVASTTYTFYYHVIQ</sequence>
<comment type="caution">
    <text evidence="2">The sequence shown here is derived from an EMBL/GenBank/DDBJ whole genome shotgun (WGS) entry which is preliminary data.</text>
</comment>
<reference evidence="2" key="1">
    <citation type="submission" date="2019-01" db="EMBL/GenBank/DDBJ databases">
        <title>Genomic signatures and co-occurrence patterns of the ultra-small Saccharimodia (Patescibacteria phylum) suggest a symbiotic lifestyle.</title>
        <authorList>
            <person name="Lemos L."/>
            <person name="Medeiros J."/>
            <person name="Andreote F."/>
            <person name="Fernandes G."/>
            <person name="Varani A."/>
            <person name="Oliveira G."/>
            <person name="Pylro V."/>
        </authorList>
    </citation>
    <scope>NUCLEOTIDE SEQUENCE [LARGE SCALE GENOMIC DNA]</scope>
    <source>
        <strain evidence="2">AMD01</strain>
    </source>
</reference>